<dbReference type="Gene3D" id="4.10.1110.10">
    <property type="entry name" value="AN1-like Zinc finger"/>
    <property type="match status" value="1"/>
</dbReference>
<evidence type="ECO:0000313" key="9">
    <source>
        <dbReference type="EMBL" id="GER39902.1"/>
    </source>
</evidence>
<dbReference type="PROSITE" id="PS51039">
    <property type="entry name" value="ZF_AN1"/>
    <property type="match status" value="1"/>
</dbReference>
<gene>
    <name evidence="9" type="ORF">STAS_16546</name>
</gene>
<proteinExistence type="predicted"/>
<keyword evidence="3 5" id="KW-0863">Zinc-finger</keyword>
<name>A0A5A7Q4W5_STRAF</name>
<dbReference type="AlphaFoldDB" id="A0A5A7Q4W5"/>
<evidence type="ECO:0000259" key="8">
    <source>
        <dbReference type="PROSITE" id="PS51039"/>
    </source>
</evidence>
<dbReference type="GO" id="GO:0008270">
    <property type="term" value="F:zinc ion binding"/>
    <property type="evidence" value="ECO:0007669"/>
    <property type="project" value="UniProtKB-KW"/>
</dbReference>
<dbReference type="SMART" id="SM00259">
    <property type="entry name" value="ZnF_A20"/>
    <property type="match status" value="1"/>
</dbReference>
<evidence type="ECO:0000259" key="7">
    <source>
        <dbReference type="PROSITE" id="PS51036"/>
    </source>
</evidence>
<dbReference type="OrthoDB" id="428577at2759"/>
<reference evidence="10" key="1">
    <citation type="journal article" date="2019" name="Curr. Biol.">
        <title>Genome Sequence of Striga asiatica Provides Insight into the Evolution of Plant Parasitism.</title>
        <authorList>
            <person name="Yoshida S."/>
            <person name="Kim S."/>
            <person name="Wafula E.K."/>
            <person name="Tanskanen J."/>
            <person name="Kim Y.M."/>
            <person name="Honaas L."/>
            <person name="Yang Z."/>
            <person name="Spallek T."/>
            <person name="Conn C.E."/>
            <person name="Ichihashi Y."/>
            <person name="Cheong K."/>
            <person name="Cui S."/>
            <person name="Der J.P."/>
            <person name="Gundlach H."/>
            <person name="Jiao Y."/>
            <person name="Hori C."/>
            <person name="Ishida J.K."/>
            <person name="Kasahara H."/>
            <person name="Kiba T."/>
            <person name="Kim M.S."/>
            <person name="Koo N."/>
            <person name="Laohavisit A."/>
            <person name="Lee Y.H."/>
            <person name="Lumba S."/>
            <person name="McCourt P."/>
            <person name="Mortimer J.C."/>
            <person name="Mutuku J.M."/>
            <person name="Nomura T."/>
            <person name="Sasaki-Sekimoto Y."/>
            <person name="Seto Y."/>
            <person name="Wang Y."/>
            <person name="Wakatake T."/>
            <person name="Sakakibara H."/>
            <person name="Demura T."/>
            <person name="Yamaguchi S."/>
            <person name="Yoneyama K."/>
            <person name="Manabe R.I."/>
            <person name="Nelson D.C."/>
            <person name="Schulman A.H."/>
            <person name="Timko M.P."/>
            <person name="dePamphilis C.W."/>
            <person name="Choi D."/>
            <person name="Shirasu K."/>
        </authorList>
    </citation>
    <scope>NUCLEOTIDE SEQUENCE [LARGE SCALE GENOMIC DNA]</scope>
    <source>
        <strain evidence="10">cv. UVA1</strain>
    </source>
</reference>
<dbReference type="SUPFAM" id="SSF118310">
    <property type="entry name" value="AN1-like Zinc finger"/>
    <property type="match status" value="1"/>
</dbReference>
<dbReference type="Gene3D" id="1.20.5.4770">
    <property type="match status" value="1"/>
</dbReference>
<organism evidence="9 10">
    <name type="scientific">Striga asiatica</name>
    <name type="common">Asiatic witchweed</name>
    <name type="synonym">Buchnera asiatica</name>
    <dbReference type="NCBI Taxonomy" id="4170"/>
    <lineage>
        <taxon>Eukaryota</taxon>
        <taxon>Viridiplantae</taxon>
        <taxon>Streptophyta</taxon>
        <taxon>Embryophyta</taxon>
        <taxon>Tracheophyta</taxon>
        <taxon>Spermatophyta</taxon>
        <taxon>Magnoliopsida</taxon>
        <taxon>eudicotyledons</taxon>
        <taxon>Gunneridae</taxon>
        <taxon>Pentapetalae</taxon>
        <taxon>asterids</taxon>
        <taxon>lamiids</taxon>
        <taxon>Lamiales</taxon>
        <taxon>Orobanchaceae</taxon>
        <taxon>Buchnereae</taxon>
        <taxon>Striga</taxon>
    </lineage>
</organism>
<evidence type="ECO:0000313" key="10">
    <source>
        <dbReference type="Proteomes" id="UP000325081"/>
    </source>
</evidence>
<evidence type="ECO:0000256" key="4">
    <source>
        <dbReference type="ARBA" id="ARBA00022833"/>
    </source>
</evidence>
<evidence type="ECO:0000256" key="3">
    <source>
        <dbReference type="ARBA" id="ARBA00022771"/>
    </source>
</evidence>
<dbReference type="InterPro" id="IPR050652">
    <property type="entry name" value="AN1_A20_ZnFinger"/>
</dbReference>
<keyword evidence="4" id="KW-0862">Zinc</keyword>
<comment type="caution">
    <text evidence="9">The sequence shown here is derived from an EMBL/GenBank/DDBJ whole genome shotgun (WGS) entry which is preliminary data.</text>
</comment>
<dbReference type="Pfam" id="PF01754">
    <property type="entry name" value="zf-A20"/>
    <property type="match status" value="1"/>
</dbReference>
<feature type="region of interest" description="Disordered" evidence="6">
    <location>
        <begin position="1"/>
        <end position="25"/>
    </location>
</feature>
<accession>A0A5A7Q4W5</accession>
<evidence type="ECO:0000256" key="2">
    <source>
        <dbReference type="ARBA" id="ARBA00022723"/>
    </source>
</evidence>
<dbReference type="InterPro" id="IPR002653">
    <property type="entry name" value="Znf_A20"/>
</dbReference>
<dbReference type="EMBL" id="BKCP01005772">
    <property type="protein sequence ID" value="GER39902.1"/>
    <property type="molecule type" value="Genomic_DNA"/>
</dbReference>
<keyword evidence="10" id="KW-1185">Reference proteome</keyword>
<dbReference type="PROSITE" id="PS51036">
    <property type="entry name" value="ZF_A20"/>
    <property type="match status" value="1"/>
</dbReference>
<dbReference type="PANTHER" id="PTHR10634">
    <property type="entry name" value="AN1-TYPE ZINC FINGER PROTEIN"/>
    <property type="match status" value="1"/>
</dbReference>
<dbReference type="Proteomes" id="UP000325081">
    <property type="component" value="Unassembled WGS sequence"/>
</dbReference>
<evidence type="ECO:0000256" key="6">
    <source>
        <dbReference type="SAM" id="MobiDB-lite"/>
    </source>
</evidence>
<dbReference type="InterPro" id="IPR035896">
    <property type="entry name" value="AN1-like_Znf"/>
</dbReference>
<dbReference type="SMART" id="SM00154">
    <property type="entry name" value="ZnF_AN1"/>
    <property type="match status" value="1"/>
</dbReference>
<evidence type="ECO:0000256" key="1">
    <source>
        <dbReference type="ARBA" id="ARBA00003732"/>
    </source>
</evidence>
<feature type="domain" description="A20-type" evidence="7">
    <location>
        <begin position="31"/>
        <end position="65"/>
    </location>
</feature>
<sequence>MGTDLAKENKTPLQNKKKSMESSEETGCQAREGPILCINNCGFFGSAATMNMCSKCHKDSILKQHQAKLAQTSIDTIINGGSTIQNEPVVAESPNLEKPILKTEIARPSGENLEVKAKEGPKRCASCHKRVGLTGFDCKCGSLFCSAHRYADKHECPFDYRAAGRDAIAKANPIIKADKLDKI</sequence>
<dbReference type="SUPFAM" id="SSF57716">
    <property type="entry name" value="Glucocorticoid receptor-like (DNA-binding domain)"/>
    <property type="match status" value="1"/>
</dbReference>
<dbReference type="FunFam" id="4.10.1110.10:FF:000001">
    <property type="entry name" value="Zinc finger AN1-type containing 6"/>
    <property type="match status" value="1"/>
</dbReference>
<feature type="compositionally biased region" description="Basic and acidic residues" evidence="6">
    <location>
        <begin position="1"/>
        <end position="10"/>
    </location>
</feature>
<feature type="domain" description="AN1-type" evidence="8">
    <location>
        <begin position="118"/>
        <end position="164"/>
    </location>
</feature>
<keyword evidence="2" id="KW-0479">Metal-binding</keyword>
<dbReference type="InterPro" id="IPR000058">
    <property type="entry name" value="Znf_AN1"/>
</dbReference>
<dbReference type="Pfam" id="PF01428">
    <property type="entry name" value="zf-AN1"/>
    <property type="match status" value="1"/>
</dbReference>
<protein>
    <submittedName>
        <fullName evidence="9">A20/AN1-like zinc finger family protein</fullName>
    </submittedName>
</protein>
<dbReference type="PANTHER" id="PTHR10634:SF104">
    <property type="entry name" value="ZINC FINGER A20 AND AN1 DOMAIN-CONTAINING STRESS-ASSOCIATED PROTEIN 2"/>
    <property type="match status" value="1"/>
</dbReference>
<comment type="function">
    <text evidence="1">May be involved in environmental stress response.</text>
</comment>
<evidence type="ECO:0000256" key="5">
    <source>
        <dbReference type="PROSITE-ProRule" id="PRU00449"/>
    </source>
</evidence>
<dbReference type="GO" id="GO:0003677">
    <property type="term" value="F:DNA binding"/>
    <property type="evidence" value="ECO:0007669"/>
    <property type="project" value="InterPro"/>
</dbReference>